<proteinExistence type="inferred from homology"/>
<dbReference type="PRINTS" id="PR00081">
    <property type="entry name" value="GDHRDH"/>
</dbReference>
<comment type="caution">
    <text evidence="3">The sequence shown here is derived from an EMBL/GenBank/DDBJ whole genome shotgun (WGS) entry which is preliminary data.</text>
</comment>
<name>A0A5S4GZA9_9ACTN</name>
<dbReference type="InterPro" id="IPR036291">
    <property type="entry name" value="NAD(P)-bd_dom_sf"/>
</dbReference>
<dbReference type="PRINTS" id="PR00080">
    <property type="entry name" value="SDRFAMILY"/>
</dbReference>
<dbReference type="Pfam" id="PF13561">
    <property type="entry name" value="adh_short_C2"/>
    <property type="match status" value="1"/>
</dbReference>
<keyword evidence="4" id="KW-1185">Reference proteome</keyword>
<dbReference type="EMBL" id="VCKX01000010">
    <property type="protein sequence ID" value="TMR38236.1"/>
    <property type="molecule type" value="Genomic_DNA"/>
</dbReference>
<dbReference type="PANTHER" id="PTHR43639">
    <property type="entry name" value="OXIDOREDUCTASE, SHORT-CHAIN DEHYDROGENASE/REDUCTASE FAMILY (AFU_ORTHOLOGUE AFUA_5G02870)"/>
    <property type="match status" value="1"/>
</dbReference>
<dbReference type="InterPro" id="IPR020904">
    <property type="entry name" value="Sc_DH/Rdtase_CS"/>
</dbReference>
<dbReference type="FunFam" id="3.40.50.720:FF:000084">
    <property type="entry name" value="Short-chain dehydrogenase reductase"/>
    <property type="match status" value="1"/>
</dbReference>
<evidence type="ECO:0000313" key="3">
    <source>
        <dbReference type="EMBL" id="TMR38236.1"/>
    </source>
</evidence>
<accession>A0A5S4GZA9</accession>
<gene>
    <name evidence="3" type="ORF">ETD85_05100</name>
</gene>
<organism evidence="3 4">
    <name type="scientific">Nonomuraea zeae</name>
    <dbReference type="NCBI Taxonomy" id="1642303"/>
    <lineage>
        <taxon>Bacteria</taxon>
        <taxon>Bacillati</taxon>
        <taxon>Actinomycetota</taxon>
        <taxon>Actinomycetes</taxon>
        <taxon>Streptosporangiales</taxon>
        <taxon>Streptosporangiaceae</taxon>
        <taxon>Nonomuraea</taxon>
    </lineage>
</organism>
<evidence type="ECO:0000313" key="4">
    <source>
        <dbReference type="Proteomes" id="UP000306628"/>
    </source>
</evidence>
<evidence type="ECO:0000256" key="1">
    <source>
        <dbReference type="ARBA" id="ARBA00006484"/>
    </source>
</evidence>
<dbReference type="AlphaFoldDB" id="A0A5S4GZA9"/>
<dbReference type="PANTHER" id="PTHR43639:SF1">
    <property type="entry name" value="SHORT-CHAIN DEHYDROGENASE_REDUCTASE FAMILY PROTEIN"/>
    <property type="match status" value="1"/>
</dbReference>
<dbReference type="Gene3D" id="3.40.50.720">
    <property type="entry name" value="NAD(P)-binding Rossmann-like Domain"/>
    <property type="match status" value="1"/>
</dbReference>
<dbReference type="PROSITE" id="PS00061">
    <property type="entry name" value="ADH_SHORT"/>
    <property type="match status" value="1"/>
</dbReference>
<dbReference type="OrthoDB" id="9792003at2"/>
<dbReference type="GO" id="GO:0016491">
    <property type="term" value="F:oxidoreductase activity"/>
    <property type="evidence" value="ECO:0007669"/>
    <property type="project" value="UniProtKB-KW"/>
</dbReference>
<reference evidence="3 4" key="1">
    <citation type="submission" date="2019-05" db="EMBL/GenBank/DDBJ databases">
        <title>Draft genome sequence of Nonomuraea zeae DSM 100528.</title>
        <authorList>
            <person name="Saricaoglu S."/>
            <person name="Isik K."/>
        </authorList>
    </citation>
    <scope>NUCLEOTIDE SEQUENCE [LARGE SCALE GENOMIC DNA]</scope>
    <source>
        <strain evidence="3 4">DSM 100528</strain>
    </source>
</reference>
<dbReference type="Proteomes" id="UP000306628">
    <property type="component" value="Unassembled WGS sequence"/>
</dbReference>
<sequence>MTTGERRVSEQSIPRRFAGKSVLVTGAGTGYGAEIAVRAAQEGARVAVHYNTSAAGAGRTVARIEELGGEAVTVQADISRHDDIRRMAEEVFARFGGLDVLVNNVGDVAPEQMSWRDLTEESIDRVLAVDVKGTMLCTHELGSRMLEQGHGAIINIGSTVIVRGSPRAPQYAAAKYGILGITKSYAAAFAPTVRVNTFAPGFIETEATLSRHDWQSGRREELISRTPMRRVPGPAELAGTALFLATDDAAHMTGVYLNADGGYNMIGA</sequence>
<dbReference type="SUPFAM" id="SSF51735">
    <property type="entry name" value="NAD(P)-binding Rossmann-fold domains"/>
    <property type="match status" value="1"/>
</dbReference>
<comment type="similarity">
    <text evidence="1">Belongs to the short-chain dehydrogenases/reductases (SDR) family.</text>
</comment>
<evidence type="ECO:0000256" key="2">
    <source>
        <dbReference type="ARBA" id="ARBA00023002"/>
    </source>
</evidence>
<dbReference type="InterPro" id="IPR002347">
    <property type="entry name" value="SDR_fam"/>
</dbReference>
<keyword evidence="2" id="KW-0560">Oxidoreductase</keyword>
<protein>
    <submittedName>
        <fullName evidence="3">SDR family oxidoreductase</fullName>
    </submittedName>
</protein>